<gene>
    <name evidence="2" type="ORF">ACFQZW_00400</name>
</gene>
<protein>
    <submittedName>
        <fullName evidence="2">Uncharacterized protein</fullName>
    </submittedName>
</protein>
<evidence type="ECO:0000313" key="3">
    <source>
        <dbReference type="Proteomes" id="UP001597032"/>
    </source>
</evidence>
<dbReference type="InterPro" id="IPR001611">
    <property type="entry name" value="Leu-rich_rpt"/>
</dbReference>
<dbReference type="EMBL" id="JBHTIC010000002">
    <property type="protein sequence ID" value="MFD0760533.1"/>
    <property type="molecule type" value="Genomic_DNA"/>
</dbReference>
<accession>A0ABW2Z3L3</accession>
<keyword evidence="1" id="KW-0175">Coiled coil</keyword>
<dbReference type="RefSeq" id="WP_386781266.1">
    <property type="nucleotide sequence ID" value="NZ_JBHTIC010000002.1"/>
</dbReference>
<name>A0ABW2Z3L3_9FLAO</name>
<keyword evidence="3" id="KW-1185">Reference proteome</keyword>
<sequence>MKEKLENIILELLKNQELLQQEIEDCIYNFDYLGAHYNSIALKKVNRKIQTFQNLINPNYDKIAWVERQIENYKSRIEKEKEENMITFFNSKINQSELELSKLKNKNNEFRDQSFNLTWKLLELNKGIISKIDLLLQERNSISIEFTKNKNNLLISINENHFKILTHGKEYQIEMKNLGFINLDGNYILEINNFNNLKVNKVLEISSRIIFDIFYYKNLDNPINLRYE</sequence>
<reference evidence="3" key="1">
    <citation type="journal article" date="2019" name="Int. J. Syst. Evol. Microbiol.">
        <title>The Global Catalogue of Microorganisms (GCM) 10K type strain sequencing project: providing services to taxonomists for standard genome sequencing and annotation.</title>
        <authorList>
            <consortium name="The Broad Institute Genomics Platform"/>
            <consortium name="The Broad Institute Genome Sequencing Center for Infectious Disease"/>
            <person name="Wu L."/>
            <person name="Ma J."/>
        </authorList>
    </citation>
    <scope>NUCLEOTIDE SEQUENCE [LARGE SCALE GENOMIC DNA]</scope>
    <source>
        <strain evidence="3">CCUG 60022</strain>
    </source>
</reference>
<organism evidence="2 3">
    <name type="scientific">Lutibacter aestuarii</name>
    <dbReference type="NCBI Taxonomy" id="861111"/>
    <lineage>
        <taxon>Bacteria</taxon>
        <taxon>Pseudomonadati</taxon>
        <taxon>Bacteroidota</taxon>
        <taxon>Flavobacteriia</taxon>
        <taxon>Flavobacteriales</taxon>
        <taxon>Flavobacteriaceae</taxon>
        <taxon>Lutibacter</taxon>
    </lineage>
</organism>
<evidence type="ECO:0000256" key="1">
    <source>
        <dbReference type="SAM" id="Coils"/>
    </source>
</evidence>
<dbReference type="PROSITE" id="PS51450">
    <property type="entry name" value="LRR"/>
    <property type="match status" value="1"/>
</dbReference>
<feature type="coiled-coil region" evidence="1">
    <location>
        <begin position="63"/>
        <end position="113"/>
    </location>
</feature>
<dbReference type="Proteomes" id="UP001597032">
    <property type="component" value="Unassembled WGS sequence"/>
</dbReference>
<comment type="caution">
    <text evidence="2">The sequence shown here is derived from an EMBL/GenBank/DDBJ whole genome shotgun (WGS) entry which is preliminary data.</text>
</comment>
<evidence type="ECO:0000313" key="2">
    <source>
        <dbReference type="EMBL" id="MFD0760533.1"/>
    </source>
</evidence>
<proteinExistence type="predicted"/>